<accession>A0ABP9Q8I3</accession>
<evidence type="ECO:0000313" key="2">
    <source>
        <dbReference type="EMBL" id="GAA5158428.1"/>
    </source>
</evidence>
<gene>
    <name evidence="2" type="ORF">GCM10023321_38190</name>
</gene>
<name>A0ABP9Q8I3_9PSEU</name>
<evidence type="ECO:0000313" key="3">
    <source>
        <dbReference type="Proteomes" id="UP001428817"/>
    </source>
</evidence>
<dbReference type="InterPro" id="IPR018656">
    <property type="entry name" value="DUF2087"/>
</dbReference>
<comment type="caution">
    <text evidence="2">The sequence shown here is derived from an EMBL/GenBank/DDBJ whole genome shotgun (WGS) entry which is preliminary data.</text>
</comment>
<keyword evidence="3" id="KW-1185">Reference proteome</keyword>
<proteinExistence type="predicted"/>
<dbReference type="Gene3D" id="1.10.10.10">
    <property type="entry name" value="Winged helix-like DNA-binding domain superfamily/Winged helix DNA-binding domain"/>
    <property type="match status" value="1"/>
</dbReference>
<sequence length="187" mass="20877">MNAAELLGLLAEPERLRVLAALVLGARSRTEVVEATGLAPRSVATALNRLHGGGLVEESPSGLMPRLEVFSEAAREARQEQSPSTRVEESHGYADPDVERLVRTFVSGGRLVGLPAHRARRRIVLEHLATIFQPGVRYREREVNVLLRAWTQNGPVDYVTLRRYLVDESLLDREDGEYWRSGGWVDV</sequence>
<dbReference type="SUPFAM" id="SSF46785">
    <property type="entry name" value="Winged helix' DNA-binding domain"/>
    <property type="match status" value="1"/>
</dbReference>
<dbReference type="EMBL" id="BAABJP010000015">
    <property type="protein sequence ID" value="GAA5158428.1"/>
    <property type="molecule type" value="Genomic_DNA"/>
</dbReference>
<dbReference type="InterPro" id="IPR036388">
    <property type="entry name" value="WH-like_DNA-bd_sf"/>
</dbReference>
<dbReference type="InterPro" id="IPR036390">
    <property type="entry name" value="WH_DNA-bd_sf"/>
</dbReference>
<feature type="domain" description="DUF2087" evidence="1">
    <location>
        <begin position="110"/>
        <end position="180"/>
    </location>
</feature>
<dbReference type="RefSeq" id="WP_185059102.1">
    <property type="nucleotide sequence ID" value="NZ_BAABJP010000015.1"/>
</dbReference>
<protein>
    <recommendedName>
        <fullName evidence="1">DUF2087 domain-containing protein</fullName>
    </recommendedName>
</protein>
<dbReference type="Pfam" id="PF09860">
    <property type="entry name" value="DUF2087"/>
    <property type="match status" value="1"/>
</dbReference>
<evidence type="ECO:0000259" key="1">
    <source>
        <dbReference type="Pfam" id="PF09860"/>
    </source>
</evidence>
<organism evidence="2 3">
    <name type="scientific">Pseudonocardia eucalypti</name>
    <dbReference type="NCBI Taxonomy" id="648755"/>
    <lineage>
        <taxon>Bacteria</taxon>
        <taxon>Bacillati</taxon>
        <taxon>Actinomycetota</taxon>
        <taxon>Actinomycetes</taxon>
        <taxon>Pseudonocardiales</taxon>
        <taxon>Pseudonocardiaceae</taxon>
        <taxon>Pseudonocardia</taxon>
    </lineage>
</organism>
<reference evidence="3" key="1">
    <citation type="journal article" date="2019" name="Int. J. Syst. Evol. Microbiol.">
        <title>The Global Catalogue of Microorganisms (GCM) 10K type strain sequencing project: providing services to taxonomists for standard genome sequencing and annotation.</title>
        <authorList>
            <consortium name="The Broad Institute Genomics Platform"/>
            <consortium name="The Broad Institute Genome Sequencing Center for Infectious Disease"/>
            <person name="Wu L."/>
            <person name="Ma J."/>
        </authorList>
    </citation>
    <scope>NUCLEOTIDE SEQUENCE [LARGE SCALE GENOMIC DNA]</scope>
    <source>
        <strain evidence="3">JCM 18303</strain>
    </source>
</reference>
<dbReference type="Proteomes" id="UP001428817">
    <property type="component" value="Unassembled WGS sequence"/>
</dbReference>